<reference evidence="2 3" key="1">
    <citation type="submission" date="2016-10" db="EMBL/GenBank/DDBJ databases">
        <authorList>
            <person name="Varghese N."/>
            <person name="Submissions S."/>
        </authorList>
    </citation>
    <scope>NUCLEOTIDE SEQUENCE [LARGE SCALE GENOMIC DNA]</scope>
    <source>
        <strain evidence="2 3">IAM 15147</strain>
    </source>
</reference>
<keyword evidence="1" id="KW-0472">Membrane</keyword>
<keyword evidence="1" id="KW-0812">Transmembrane</keyword>
<dbReference type="AlphaFoldDB" id="A0AA94KZ72"/>
<name>A0AA94KZ72_9MICO</name>
<comment type="caution">
    <text evidence="2">The sequence shown here is derived from an EMBL/GenBank/DDBJ whole genome shotgun (WGS) entry which is preliminary data.</text>
</comment>
<evidence type="ECO:0000313" key="2">
    <source>
        <dbReference type="EMBL" id="SFS07509.1"/>
    </source>
</evidence>
<proteinExistence type="predicted"/>
<organism evidence="2 3">
    <name type="scientific">Agrococcus baldri</name>
    <dbReference type="NCBI Taxonomy" id="153730"/>
    <lineage>
        <taxon>Bacteria</taxon>
        <taxon>Bacillati</taxon>
        <taxon>Actinomycetota</taxon>
        <taxon>Actinomycetes</taxon>
        <taxon>Micrococcales</taxon>
        <taxon>Microbacteriaceae</taxon>
        <taxon>Agrococcus</taxon>
    </lineage>
</organism>
<accession>A0AA94KZ72</accession>
<evidence type="ECO:0000256" key="1">
    <source>
        <dbReference type="SAM" id="Phobius"/>
    </source>
</evidence>
<sequence>MARLPGAHAFGSYHRSVIEELQLAEPDRRPAPARSAKHRRRARLGPASLWLLAAAVILQVVSLVQQFSYLFAPKPGEFPMLVVVVILASLVGFVGVVCGVLGATTADGRRTGVFGAALGLAFLVLFAAATSFGWGFLEALSTPV</sequence>
<gene>
    <name evidence="2" type="ORF">SAMN04487783_0969</name>
</gene>
<feature type="transmembrane region" description="Helical" evidence="1">
    <location>
        <begin position="49"/>
        <end position="72"/>
    </location>
</feature>
<dbReference type="EMBL" id="FOZN01000002">
    <property type="protein sequence ID" value="SFS07509.1"/>
    <property type="molecule type" value="Genomic_DNA"/>
</dbReference>
<keyword evidence="1" id="KW-1133">Transmembrane helix</keyword>
<feature type="transmembrane region" description="Helical" evidence="1">
    <location>
        <begin position="113"/>
        <end position="137"/>
    </location>
</feature>
<evidence type="ECO:0000313" key="3">
    <source>
        <dbReference type="Proteomes" id="UP000198506"/>
    </source>
</evidence>
<protein>
    <submittedName>
        <fullName evidence="2">Uncharacterized protein</fullName>
    </submittedName>
</protein>
<keyword evidence="3" id="KW-1185">Reference proteome</keyword>
<dbReference type="Proteomes" id="UP000198506">
    <property type="component" value="Unassembled WGS sequence"/>
</dbReference>
<feature type="transmembrane region" description="Helical" evidence="1">
    <location>
        <begin position="78"/>
        <end position="101"/>
    </location>
</feature>